<evidence type="ECO:0000313" key="2">
    <source>
        <dbReference type="EMBL" id="MBW80191.1"/>
    </source>
</evidence>
<sequence>MHTGLNTFLSATVLLAWIGGTFHCELIKTGSTFNTFANFTSNCPSSGPDSSDKSSVFITRDRESVLSVFIEAVDTTTGSALAERSAAFGSRSFFNAGKSFSSFS</sequence>
<reference evidence="2" key="1">
    <citation type="submission" date="2018-01" db="EMBL/GenBank/DDBJ databases">
        <title>An insight into the sialome of Amazonian anophelines.</title>
        <authorList>
            <person name="Ribeiro J.M."/>
            <person name="Scarpassa V."/>
            <person name="Calvo E."/>
        </authorList>
    </citation>
    <scope>NUCLEOTIDE SEQUENCE</scope>
</reference>
<name>A0A2M4DRN5_ANODA</name>
<protein>
    <submittedName>
        <fullName evidence="2">Putative secreted protein</fullName>
    </submittedName>
</protein>
<organism evidence="2">
    <name type="scientific">Anopheles darlingi</name>
    <name type="common">Mosquito</name>
    <dbReference type="NCBI Taxonomy" id="43151"/>
    <lineage>
        <taxon>Eukaryota</taxon>
        <taxon>Metazoa</taxon>
        <taxon>Ecdysozoa</taxon>
        <taxon>Arthropoda</taxon>
        <taxon>Hexapoda</taxon>
        <taxon>Insecta</taxon>
        <taxon>Pterygota</taxon>
        <taxon>Neoptera</taxon>
        <taxon>Endopterygota</taxon>
        <taxon>Diptera</taxon>
        <taxon>Nematocera</taxon>
        <taxon>Culicoidea</taxon>
        <taxon>Culicidae</taxon>
        <taxon>Anophelinae</taxon>
        <taxon>Anopheles</taxon>
    </lineage>
</organism>
<dbReference type="AlphaFoldDB" id="A0A2M4DRN5"/>
<evidence type="ECO:0000256" key="1">
    <source>
        <dbReference type="SAM" id="SignalP"/>
    </source>
</evidence>
<dbReference type="EMBL" id="GGFL01016013">
    <property type="protein sequence ID" value="MBW80191.1"/>
    <property type="molecule type" value="Transcribed_RNA"/>
</dbReference>
<keyword evidence="1" id="KW-0732">Signal</keyword>
<proteinExistence type="predicted"/>
<feature type="signal peptide" evidence="1">
    <location>
        <begin position="1"/>
        <end position="23"/>
    </location>
</feature>
<accession>A0A2M4DRN5</accession>
<feature type="chain" id="PRO_5014772959" evidence="1">
    <location>
        <begin position="24"/>
        <end position="104"/>
    </location>
</feature>